<dbReference type="SMART" id="SM00829">
    <property type="entry name" value="PKS_ER"/>
    <property type="match status" value="1"/>
</dbReference>
<reference evidence="2 3" key="1">
    <citation type="journal article" date="2016" name="Mol. Biol. Evol.">
        <title>Comparative Genomics of Early-Diverging Mushroom-Forming Fungi Provides Insights into the Origins of Lignocellulose Decay Capabilities.</title>
        <authorList>
            <person name="Nagy L.G."/>
            <person name="Riley R."/>
            <person name="Tritt A."/>
            <person name="Adam C."/>
            <person name="Daum C."/>
            <person name="Floudas D."/>
            <person name="Sun H."/>
            <person name="Yadav J.S."/>
            <person name="Pangilinan J."/>
            <person name="Larsson K.H."/>
            <person name="Matsuura K."/>
            <person name="Barry K."/>
            <person name="Labutti K."/>
            <person name="Kuo R."/>
            <person name="Ohm R.A."/>
            <person name="Bhattacharya S.S."/>
            <person name="Shirouzu T."/>
            <person name="Yoshinaga Y."/>
            <person name="Martin F.M."/>
            <person name="Grigoriev I.V."/>
            <person name="Hibbett D.S."/>
        </authorList>
    </citation>
    <scope>NUCLEOTIDE SEQUENCE [LARGE SCALE GENOMIC DNA]</scope>
    <source>
        <strain evidence="2 3">93-53</strain>
    </source>
</reference>
<dbReference type="InParanoid" id="A0A165BFH8"/>
<dbReference type="PANTHER" id="PTHR45348">
    <property type="entry name" value="HYPOTHETICAL OXIDOREDUCTASE (EUROFUNG)"/>
    <property type="match status" value="1"/>
</dbReference>
<dbReference type="InterPro" id="IPR047122">
    <property type="entry name" value="Trans-enoyl_RdTase-like"/>
</dbReference>
<dbReference type="OrthoDB" id="3233595at2759"/>
<dbReference type="GO" id="GO:0016651">
    <property type="term" value="F:oxidoreductase activity, acting on NAD(P)H"/>
    <property type="evidence" value="ECO:0007669"/>
    <property type="project" value="InterPro"/>
</dbReference>
<evidence type="ECO:0000313" key="2">
    <source>
        <dbReference type="EMBL" id="KZT00945.1"/>
    </source>
</evidence>
<dbReference type="AlphaFoldDB" id="A0A165BFH8"/>
<dbReference type="InterPro" id="IPR013149">
    <property type="entry name" value="ADH-like_C"/>
</dbReference>
<dbReference type="EMBL" id="KV427673">
    <property type="protein sequence ID" value="KZT00945.1"/>
    <property type="molecule type" value="Genomic_DNA"/>
</dbReference>
<accession>A0A165BFH8</accession>
<dbReference type="InterPro" id="IPR013154">
    <property type="entry name" value="ADH-like_N"/>
</dbReference>
<evidence type="ECO:0000259" key="1">
    <source>
        <dbReference type="SMART" id="SM00829"/>
    </source>
</evidence>
<dbReference type="STRING" id="1314785.A0A165BFH8"/>
<name>A0A165BFH8_9APHY</name>
<organism evidence="2 3">
    <name type="scientific">Laetiporus sulphureus 93-53</name>
    <dbReference type="NCBI Taxonomy" id="1314785"/>
    <lineage>
        <taxon>Eukaryota</taxon>
        <taxon>Fungi</taxon>
        <taxon>Dikarya</taxon>
        <taxon>Basidiomycota</taxon>
        <taxon>Agaricomycotina</taxon>
        <taxon>Agaricomycetes</taxon>
        <taxon>Polyporales</taxon>
        <taxon>Laetiporus</taxon>
    </lineage>
</organism>
<dbReference type="SUPFAM" id="SSF50129">
    <property type="entry name" value="GroES-like"/>
    <property type="match status" value="1"/>
</dbReference>
<dbReference type="InterPro" id="IPR020843">
    <property type="entry name" value="ER"/>
</dbReference>
<sequence length="359" mass="37998">MSAILPTTQKALLLTAKQGTFALKTIPIHTPGSGELLLKVQAVALNPVDWKIRANGIIVRDYPAVLGMDISGTVEVVGGDVHGFERGDRVVTQGFLTNTHAGFQQYTLANADITAKIPEKLSFDAAASIPTGLVTAALGLYTSVIPAGVDYGSAGLHPPWEEGGRGKYAGTPIIVLGASGSVGQFALQLARLSGFSPILATASLYPETVSNLHTLGATHILDRRLPLSALRDAIAQVTSAEFPVVFDGASLPETQALGYELLAPGGCLVTVLYPQVGQNERAQDGKRVVKAFGQANFPPENREIGRKLFGHLTAFLQEGIINRVELLSLGLEGVETGLERMRKGEMSGVKLVTRPQETE</sequence>
<keyword evidence="3" id="KW-1185">Reference proteome</keyword>
<dbReference type="RefSeq" id="XP_040758685.1">
    <property type="nucleotide sequence ID" value="XM_040914758.1"/>
</dbReference>
<dbReference type="Gene3D" id="3.40.50.720">
    <property type="entry name" value="NAD(P)-binding Rossmann-like Domain"/>
    <property type="match status" value="1"/>
</dbReference>
<dbReference type="Pfam" id="PF00107">
    <property type="entry name" value="ADH_zinc_N"/>
    <property type="match status" value="1"/>
</dbReference>
<dbReference type="PANTHER" id="PTHR45348:SF2">
    <property type="entry name" value="ZINC-TYPE ALCOHOL DEHYDROGENASE-LIKE PROTEIN C2E1P3.01"/>
    <property type="match status" value="1"/>
</dbReference>
<protein>
    <submittedName>
        <fullName evidence="2">GroES-like protein</fullName>
    </submittedName>
</protein>
<feature type="domain" description="Enoyl reductase (ER)" evidence="1">
    <location>
        <begin position="19"/>
        <end position="353"/>
    </location>
</feature>
<evidence type="ECO:0000313" key="3">
    <source>
        <dbReference type="Proteomes" id="UP000076871"/>
    </source>
</evidence>
<dbReference type="Gene3D" id="3.90.180.10">
    <property type="entry name" value="Medium-chain alcohol dehydrogenases, catalytic domain"/>
    <property type="match status" value="1"/>
</dbReference>
<dbReference type="Proteomes" id="UP000076871">
    <property type="component" value="Unassembled WGS sequence"/>
</dbReference>
<proteinExistence type="predicted"/>
<dbReference type="CDD" id="cd08249">
    <property type="entry name" value="enoyl_reductase_like"/>
    <property type="match status" value="1"/>
</dbReference>
<dbReference type="InterPro" id="IPR011032">
    <property type="entry name" value="GroES-like_sf"/>
</dbReference>
<dbReference type="Pfam" id="PF08240">
    <property type="entry name" value="ADH_N"/>
    <property type="match status" value="1"/>
</dbReference>
<gene>
    <name evidence="2" type="ORF">LAESUDRAFT_816212</name>
</gene>
<dbReference type="InterPro" id="IPR036291">
    <property type="entry name" value="NAD(P)-bd_dom_sf"/>
</dbReference>
<dbReference type="SUPFAM" id="SSF51735">
    <property type="entry name" value="NAD(P)-binding Rossmann-fold domains"/>
    <property type="match status" value="1"/>
</dbReference>
<dbReference type="GeneID" id="63831785"/>